<gene>
    <name evidence="8" type="ORF">J2Y69_002514</name>
</gene>
<dbReference type="Proteomes" id="UP001259347">
    <property type="component" value="Unassembled WGS sequence"/>
</dbReference>
<proteinExistence type="predicted"/>
<dbReference type="PROSITE" id="PS50110">
    <property type="entry name" value="RESPONSE_REGULATORY"/>
    <property type="match status" value="1"/>
</dbReference>
<dbReference type="SUPFAM" id="SSF52172">
    <property type="entry name" value="CheY-like"/>
    <property type="match status" value="1"/>
</dbReference>
<dbReference type="PROSITE" id="PS00622">
    <property type="entry name" value="HTH_LUXR_1"/>
    <property type="match status" value="1"/>
</dbReference>
<reference evidence="8 9" key="1">
    <citation type="submission" date="2023-07" db="EMBL/GenBank/DDBJ databases">
        <title>Sorghum-associated microbial communities from plants grown in Nebraska, USA.</title>
        <authorList>
            <person name="Schachtman D."/>
        </authorList>
    </citation>
    <scope>NUCLEOTIDE SEQUENCE [LARGE SCALE GENOMIC DNA]</scope>
    <source>
        <strain evidence="8 9">2980</strain>
    </source>
</reference>
<feature type="domain" description="HTH luxR-type" evidence="6">
    <location>
        <begin position="156"/>
        <end position="221"/>
    </location>
</feature>
<dbReference type="PANTHER" id="PTHR43214">
    <property type="entry name" value="TWO-COMPONENT RESPONSE REGULATOR"/>
    <property type="match status" value="1"/>
</dbReference>
<dbReference type="PROSITE" id="PS50043">
    <property type="entry name" value="HTH_LUXR_2"/>
    <property type="match status" value="1"/>
</dbReference>
<keyword evidence="1 5" id="KW-0597">Phosphoprotein</keyword>
<keyword evidence="4" id="KW-0804">Transcription</keyword>
<dbReference type="EMBL" id="JAVDUM010000011">
    <property type="protein sequence ID" value="MDR6867906.1"/>
    <property type="molecule type" value="Genomic_DNA"/>
</dbReference>
<dbReference type="RefSeq" id="WP_310021198.1">
    <property type="nucleotide sequence ID" value="NZ_JAVDUM010000011.1"/>
</dbReference>
<dbReference type="SMART" id="SM00448">
    <property type="entry name" value="REC"/>
    <property type="match status" value="1"/>
</dbReference>
<dbReference type="Pfam" id="PF00196">
    <property type="entry name" value="GerE"/>
    <property type="match status" value="1"/>
</dbReference>
<feature type="domain" description="Response regulatory" evidence="7">
    <location>
        <begin position="9"/>
        <end position="125"/>
    </location>
</feature>
<dbReference type="PANTHER" id="PTHR43214:SF24">
    <property type="entry name" value="TRANSCRIPTIONAL REGULATORY PROTEIN NARL-RELATED"/>
    <property type="match status" value="1"/>
</dbReference>
<evidence type="ECO:0000256" key="4">
    <source>
        <dbReference type="ARBA" id="ARBA00023163"/>
    </source>
</evidence>
<evidence type="ECO:0000313" key="8">
    <source>
        <dbReference type="EMBL" id="MDR6867906.1"/>
    </source>
</evidence>
<dbReference type="InterPro" id="IPR039420">
    <property type="entry name" value="WalR-like"/>
</dbReference>
<dbReference type="SMART" id="SM00421">
    <property type="entry name" value="HTH_LUXR"/>
    <property type="match status" value="1"/>
</dbReference>
<name>A0ABU1SE79_9MICO</name>
<dbReference type="InterPro" id="IPR016032">
    <property type="entry name" value="Sig_transdc_resp-reg_C-effctor"/>
</dbReference>
<accession>A0ABU1SE79</accession>
<sequence length="226" mass="24356">MAEPHAPVRVLLVDDHALIRTGNALVIESTDDLVVRGEASTGEEAAERAAVLAPDVVLMDVRMPGMGGIEATRRITAARPETRVIVLTTFDLDEYAFASLNAGASAFLLKSASPDRLVDAIRTVARGDAVLDPRITRRLIEAFVSSGADERVTAHAIDPRTALSPRELDVFLGVADGLSNPEVAARLHLSVPTIKTHVNRILAKLQARDRVHLVILAYEHGIASRR</sequence>
<evidence type="ECO:0000259" key="7">
    <source>
        <dbReference type="PROSITE" id="PS50110"/>
    </source>
</evidence>
<dbReference type="InterPro" id="IPR011006">
    <property type="entry name" value="CheY-like_superfamily"/>
</dbReference>
<evidence type="ECO:0000256" key="2">
    <source>
        <dbReference type="ARBA" id="ARBA00023015"/>
    </source>
</evidence>
<keyword evidence="2" id="KW-0805">Transcription regulation</keyword>
<dbReference type="InterPro" id="IPR058245">
    <property type="entry name" value="NreC/VraR/RcsB-like_REC"/>
</dbReference>
<dbReference type="InterPro" id="IPR000792">
    <property type="entry name" value="Tscrpt_reg_LuxR_C"/>
</dbReference>
<dbReference type="Pfam" id="PF00072">
    <property type="entry name" value="Response_reg"/>
    <property type="match status" value="1"/>
</dbReference>
<dbReference type="CDD" id="cd06170">
    <property type="entry name" value="LuxR_C_like"/>
    <property type="match status" value="1"/>
</dbReference>
<keyword evidence="9" id="KW-1185">Reference proteome</keyword>
<evidence type="ECO:0000256" key="5">
    <source>
        <dbReference type="PROSITE-ProRule" id="PRU00169"/>
    </source>
</evidence>
<comment type="caution">
    <text evidence="8">The sequence shown here is derived from an EMBL/GenBank/DDBJ whole genome shotgun (WGS) entry which is preliminary data.</text>
</comment>
<dbReference type="CDD" id="cd17535">
    <property type="entry name" value="REC_NarL-like"/>
    <property type="match status" value="1"/>
</dbReference>
<dbReference type="SUPFAM" id="SSF46894">
    <property type="entry name" value="C-terminal effector domain of the bipartite response regulators"/>
    <property type="match status" value="1"/>
</dbReference>
<evidence type="ECO:0000256" key="1">
    <source>
        <dbReference type="ARBA" id="ARBA00022553"/>
    </source>
</evidence>
<evidence type="ECO:0000256" key="3">
    <source>
        <dbReference type="ARBA" id="ARBA00023125"/>
    </source>
</evidence>
<dbReference type="InterPro" id="IPR001789">
    <property type="entry name" value="Sig_transdc_resp-reg_receiver"/>
</dbReference>
<protein>
    <submittedName>
        <fullName evidence="8">DNA-binding NarL/FixJ family response regulator</fullName>
    </submittedName>
</protein>
<evidence type="ECO:0000313" key="9">
    <source>
        <dbReference type="Proteomes" id="UP001259347"/>
    </source>
</evidence>
<dbReference type="GO" id="GO:0003677">
    <property type="term" value="F:DNA binding"/>
    <property type="evidence" value="ECO:0007669"/>
    <property type="project" value="UniProtKB-KW"/>
</dbReference>
<evidence type="ECO:0000259" key="6">
    <source>
        <dbReference type="PROSITE" id="PS50043"/>
    </source>
</evidence>
<dbReference type="Gene3D" id="3.40.50.2300">
    <property type="match status" value="1"/>
</dbReference>
<dbReference type="PRINTS" id="PR00038">
    <property type="entry name" value="HTHLUXR"/>
</dbReference>
<feature type="modified residue" description="4-aspartylphosphate" evidence="5">
    <location>
        <position position="60"/>
    </location>
</feature>
<organism evidence="8 9">
    <name type="scientific">Microbacterium resistens</name>
    <dbReference type="NCBI Taxonomy" id="156977"/>
    <lineage>
        <taxon>Bacteria</taxon>
        <taxon>Bacillati</taxon>
        <taxon>Actinomycetota</taxon>
        <taxon>Actinomycetes</taxon>
        <taxon>Micrococcales</taxon>
        <taxon>Microbacteriaceae</taxon>
        <taxon>Microbacterium</taxon>
    </lineage>
</organism>
<keyword evidence="3 8" id="KW-0238">DNA-binding</keyword>